<dbReference type="InterPro" id="IPR022761">
    <property type="entry name" value="Fumarate_lyase_N"/>
</dbReference>
<dbReference type="OrthoDB" id="7033at2157"/>
<dbReference type="InterPro" id="IPR002014">
    <property type="entry name" value="VHS_dom"/>
</dbReference>
<dbReference type="Pfam" id="PF00206">
    <property type="entry name" value="Lyase_1"/>
    <property type="match status" value="1"/>
</dbReference>
<dbReference type="GO" id="GO:0035091">
    <property type="term" value="F:phosphatidylinositol binding"/>
    <property type="evidence" value="ECO:0007669"/>
    <property type="project" value="InterPro"/>
</dbReference>
<keyword evidence="7 14" id="KW-0658">Purine biosynthesis</keyword>
<evidence type="ECO:0000256" key="4">
    <source>
        <dbReference type="ARBA" id="ARBA00011668"/>
    </source>
</evidence>
<dbReference type="FunFam" id="1.10.275.10:FF:000012">
    <property type="entry name" value="Adenylosuccinate lyase"/>
    <property type="match status" value="1"/>
</dbReference>
<dbReference type="FunFam" id="1.10.40.30:FF:000007">
    <property type="entry name" value="Adenylosuccinate lyase"/>
    <property type="match status" value="1"/>
</dbReference>
<dbReference type="UniPathway" id="UPA00074">
    <property type="reaction ID" value="UER00132"/>
</dbReference>
<comment type="pathway">
    <text evidence="2 14">Purine metabolism; AMP biosynthesis via de novo pathway; AMP from IMP: step 2/2.</text>
</comment>
<dbReference type="Proteomes" id="UP000002315">
    <property type="component" value="Chromosome"/>
</dbReference>
<evidence type="ECO:0000256" key="6">
    <source>
        <dbReference type="ARBA" id="ARBA00017058"/>
    </source>
</evidence>
<comment type="catalytic activity">
    <reaction evidence="9">
        <text>(2S)-2-[5-amino-1-(5-phospho-beta-D-ribosyl)imidazole-4-carboxamido]succinate = 5-amino-1-(5-phospho-beta-D-ribosyl)imidazole-4-carboxamide + fumarate</text>
        <dbReference type="Rhea" id="RHEA:23920"/>
        <dbReference type="ChEBI" id="CHEBI:29806"/>
        <dbReference type="ChEBI" id="CHEBI:58443"/>
        <dbReference type="ChEBI" id="CHEBI:58475"/>
        <dbReference type="EC" id="4.3.2.2"/>
    </reaction>
    <physiologicalReaction direction="left-to-right" evidence="9">
        <dbReference type="Rhea" id="RHEA:23921"/>
    </physiologicalReaction>
</comment>
<evidence type="ECO:0000256" key="10">
    <source>
        <dbReference type="ARBA" id="ARBA00025012"/>
    </source>
</evidence>
<dbReference type="SUPFAM" id="SSF48557">
    <property type="entry name" value="L-aspartase-like"/>
    <property type="match status" value="1"/>
</dbReference>
<dbReference type="GO" id="GO:0004018">
    <property type="term" value="F:N6-(1,2-dicarboxyethyl)AMP AMP-lyase (fumarate-forming) activity"/>
    <property type="evidence" value="ECO:0007669"/>
    <property type="project" value="UniProtKB-UniRule"/>
</dbReference>
<evidence type="ECO:0000256" key="8">
    <source>
        <dbReference type="ARBA" id="ARBA00023239"/>
    </source>
</evidence>
<evidence type="ECO:0000256" key="11">
    <source>
        <dbReference type="ARBA" id="ARBA00030717"/>
    </source>
</evidence>
<dbReference type="Gene3D" id="1.20.200.10">
    <property type="entry name" value="Fumarase/aspartase (Central domain)"/>
    <property type="match status" value="1"/>
</dbReference>
<dbReference type="PROSITE" id="PS00163">
    <property type="entry name" value="FUMARATE_LYASES"/>
    <property type="match status" value="1"/>
</dbReference>
<evidence type="ECO:0000256" key="13">
    <source>
        <dbReference type="NCBIfam" id="TIGR00928"/>
    </source>
</evidence>
<dbReference type="HOGENOM" id="CLU_030949_0_1_2"/>
<proteinExistence type="inferred from homology"/>
<dbReference type="CDD" id="cd01360">
    <property type="entry name" value="Adenylsuccinate_lyase_1"/>
    <property type="match status" value="1"/>
</dbReference>
<sequence>MPIHPIEFRYGTKEMKKIWEAENKLDKMLKVEAALADAEAELGIIPKDAAKEIKRKANTKFVKLERVKEIEKDTKHDVVAMIKALEEQCVGNAGEYIHFGATSNDIVDTAQSLLFKDSIKVLRKRIIKLIKLLLDLAQKNKKRVCIGRTHGQHALPTTYGMKFALWADELYRHLVRLNSCEDRLCVGMITGAVGTFAALGKKGLEVNKRVSEKLGLKPVLISNQIIQRDNHAEFIMVLANIASTLDKIGTEIRNLQRTEIGEVYEKFDIEKQVGSSAMPHKMNPITAERICGLSRVIRSYVTSALENNVLWHERDLTNSSPERIIFPEACILTDYILELTFKILKDLKFNDKNIEKNLNLTKGLIMAERIVSKLVENGMGRQTAYKIVRDCAIKSIKENLPFFKIVEENPEIKKYLSSEEVKELMDPHTYIGLAPEITDKVVKTIKEKLKEFM</sequence>
<protein>
    <recommendedName>
        <fullName evidence="6 13">Adenylosuccinate lyase</fullName>
        <shortName evidence="14">ASL</shortName>
        <ecNumber evidence="5 13">4.3.2.2</ecNumber>
    </recommendedName>
    <alternativeName>
        <fullName evidence="11 14">Adenylosuccinase</fullName>
    </alternativeName>
</protein>
<dbReference type="SMART" id="SM00998">
    <property type="entry name" value="ADSL_C"/>
    <property type="match status" value="1"/>
</dbReference>
<dbReference type="GO" id="GO:0005829">
    <property type="term" value="C:cytosol"/>
    <property type="evidence" value="ECO:0007669"/>
    <property type="project" value="TreeGrafter"/>
</dbReference>
<dbReference type="GO" id="GO:0006189">
    <property type="term" value="P:'de novo' IMP biosynthetic process"/>
    <property type="evidence" value="ECO:0007669"/>
    <property type="project" value="UniProtKB-UniPathway"/>
</dbReference>
<name>E3GYJ3_METFV</name>
<evidence type="ECO:0000313" key="16">
    <source>
        <dbReference type="EMBL" id="ADP77375.1"/>
    </source>
</evidence>
<dbReference type="EMBL" id="CP002278">
    <property type="protein sequence ID" value="ADP77375.1"/>
    <property type="molecule type" value="Genomic_DNA"/>
</dbReference>
<dbReference type="KEGG" id="mfv:Mfer_0576"/>
<dbReference type="Gene3D" id="1.10.275.10">
    <property type="entry name" value="Fumarase/aspartase (N-terminal domain)"/>
    <property type="match status" value="1"/>
</dbReference>
<keyword evidence="17" id="KW-1185">Reference proteome</keyword>
<dbReference type="Gene3D" id="1.10.40.30">
    <property type="entry name" value="Fumarase/aspartase (C-terminal domain)"/>
    <property type="match status" value="1"/>
</dbReference>
<dbReference type="InterPro" id="IPR024083">
    <property type="entry name" value="Fumarase/histidase_N"/>
</dbReference>
<dbReference type="PANTHER" id="PTHR43172">
    <property type="entry name" value="ADENYLOSUCCINATE LYASE"/>
    <property type="match status" value="1"/>
</dbReference>
<evidence type="ECO:0000256" key="9">
    <source>
        <dbReference type="ARBA" id="ARBA00024477"/>
    </source>
</evidence>
<dbReference type="PANTHER" id="PTHR43172:SF1">
    <property type="entry name" value="ADENYLOSUCCINATE LYASE"/>
    <property type="match status" value="1"/>
</dbReference>
<dbReference type="PRINTS" id="PR00145">
    <property type="entry name" value="ARGSUCLYASE"/>
</dbReference>
<comment type="subunit">
    <text evidence="4">Homotetramer. Residues from neighboring subunits contribute catalytic and substrate-binding residues to each active site.</text>
</comment>
<dbReference type="PROSITE" id="PS50179">
    <property type="entry name" value="VHS"/>
    <property type="match status" value="1"/>
</dbReference>
<dbReference type="InterPro" id="IPR020557">
    <property type="entry name" value="Fumarate_lyase_CS"/>
</dbReference>
<evidence type="ECO:0000256" key="5">
    <source>
        <dbReference type="ARBA" id="ARBA00012339"/>
    </source>
</evidence>
<evidence type="ECO:0000259" key="15">
    <source>
        <dbReference type="PROSITE" id="PS50179"/>
    </source>
</evidence>
<evidence type="ECO:0000256" key="12">
    <source>
        <dbReference type="ARBA" id="ARBA00049115"/>
    </source>
</evidence>
<dbReference type="InterPro" id="IPR000362">
    <property type="entry name" value="Fumarate_lyase_fam"/>
</dbReference>
<gene>
    <name evidence="16" type="ordered locus">Mfer_0576</name>
</gene>
<dbReference type="NCBIfam" id="TIGR00928">
    <property type="entry name" value="purB"/>
    <property type="match status" value="1"/>
</dbReference>
<evidence type="ECO:0000256" key="7">
    <source>
        <dbReference type="ARBA" id="ARBA00022755"/>
    </source>
</evidence>
<dbReference type="InterPro" id="IPR004769">
    <property type="entry name" value="Pur_lyase"/>
</dbReference>
<dbReference type="EC" id="4.3.2.2" evidence="5 13"/>
<organism evidence="16 17">
    <name type="scientific">Methanothermus fervidus (strain ATCC 43054 / DSM 2088 / JCM 10308 / V24 S)</name>
    <dbReference type="NCBI Taxonomy" id="523846"/>
    <lineage>
        <taxon>Archaea</taxon>
        <taxon>Methanobacteriati</taxon>
        <taxon>Methanobacteriota</taxon>
        <taxon>Methanomada group</taxon>
        <taxon>Methanobacteria</taxon>
        <taxon>Methanobacteriales</taxon>
        <taxon>Methanothermaceae</taxon>
        <taxon>Methanothermus</taxon>
    </lineage>
</organism>
<dbReference type="GO" id="GO:0070626">
    <property type="term" value="F:(S)-2-(5-amino-1-(5-phospho-D-ribosyl)imidazole-4-carboxamido) succinate lyase (fumarate-forming) activity"/>
    <property type="evidence" value="ECO:0007669"/>
    <property type="project" value="TreeGrafter"/>
</dbReference>
<comment type="function">
    <text evidence="10">Catalyzes two reactions in de novo purine nucleotide biosynthesis. Catalyzes the breakdown of 5-aminoimidazole- (N-succinylocarboxamide) ribotide (SAICAR or 2-[5-amino-1-(5-phospho-beta-D-ribosyl)imidazole-4-carboxamido]succinate) to 5-aminoimidazole-4-carboxamide ribotide (AICAR or 5-amino-1-(5-phospho-beta-D-ribosyl)imidazole-4-carboxamide) and fumarate, and of adenylosuccinate (ADS or N(6)-(1,2-dicarboxyethyl)-AMP) to adenosine monophosphate (AMP) and fumarate.</text>
</comment>
<evidence type="ECO:0000256" key="2">
    <source>
        <dbReference type="ARBA" id="ARBA00004734"/>
    </source>
</evidence>
<dbReference type="PRINTS" id="PR00149">
    <property type="entry name" value="FUMRATELYASE"/>
</dbReference>
<comment type="similarity">
    <text evidence="3 14">Belongs to the lyase 1 family. Adenylosuccinate lyase subfamily.</text>
</comment>
<evidence type="ECO:0000256" key="3">
    <source>
        <dbReference type="ARBA" id="ARBA00008273"/>
    </source>
</evidence>
<feature type="domain" description="VHS" evidence="15">
    <location>
        <begin position="46"/>
        <end position="131"/>
    </location>
</feature>
<accession>E3GYJ3</accession>
<dbReference type="GO" id="GO:0044208">
    <property type="term" value="P:'de novo' AMP biosynthetic process"/>
    <property type="evidence" value="ECO:0007669"/>
    <property type="project" value="UniProtKB-UniPathway"/>
</dbReference>
<evidence type="ECO:0000313" key="17">
    <source>
        <dbReference type="Proteomes" id="UP000002315"/>
    </source>
</evidence>
<reference evidence="16 17" key="1">
    <citation type="journal article" date="2010" name="Stand. Genomic Sci.">
        <title>Complete genome sequence of Methanothermus fervidus type strain (V24S).</title>
        <authorList>
            <person name="Anderson I."/>
            <person name="Djao O.D."/>
            <person name="Misra M."/>
            <person name="Chertkov O."/>
            <person name="Nolan M."/>
            <person name="Lucas S."/>
            <person name="Lapidus A."/>
            <person name="Del Rio T.G."/>
            <person name="Tice H."/>
            <person name="Cheng J.F."/>
            <person name="Tapia R."/>
            <person name="Han C."/>
            <person name="Goodwin L."/>
            <person name="Pitluck S."/>
            <person name="Liolios K."/>
            <person name="Ivanova N."/>
            <person name="Mavromatis K."/>
            <person name="Mikhailova N."/>
            <person name="Pati A."/>
            <person name="Brambilla E."/>
            <person name="Chen A."/>
            <person name="Palaniappan K."/>
            <person name="Land M."/>
            <person name="Hauser L."/>
            <person name="Chang Y.J."/>
            <person name="Jeffries C.D."/>
            <person name="Sikorski J."/>
            <person name="Spring S."/>
            <person name="Rohde M."/>
            <person name="Eichinger K."/>
            <person name="Huber H."/>
            <person name="Wirth R."/>
            <person name="Goker M."/>
            <person name="Detter J.C."/>
            <person name="Woyke T."/>
            <person name="Bristow J."/>
            <person name="Eisen J.A."/>
            <person name="Markowitz V."/>
            <person name="Hugenholtz P."/>
            <person name="Klenk H.P."/>
            <person name="Kyrpides N.C."/>
        </authorList>
    </citation>
    <scope>NUCLEOTIDE SEQUENCE [LARGE SCALE GENOMIC DNA]</scope>
    <source>
        <strain evidence="17">ATCC 43054 / DSM 2088 / JCM 10308 / V24 S</strain>
    </source>
</reference>
<evidence type="ECO:0000256" key="1">
    <source>
        <dbReference type="ARBA" id="ARBA00004706"/>
    </source>
</evidence>
<dbReference type="InterPro" id="IPR008948">
    <property type="entry name" value="L-Aspartase-like"/>
</dbReference>
<comment type="catalytic activity">
    <reaction evidence="12">
        <text>N(6)-(1,2-dicarboxyethyl)-AMP = fumarate + AMP</text>
        <dbReference type="Rhea" id="RHEA:16853"/>
        <dbReference type="ChEBI" id="CHEBI:29806"/>
        <dbReference type="ChEBI" id="CHEBI:57567"/>
        <dbReference type="ChEBI" id="CHEBI:456215"/>
        <dbReference type="EC" id="4.3.2.2"/>
    </reaction>
    <physiologicalReaction direction="left-to-right" evidence="12">
        <dbReference type="Rhea" id="RHEA:16854"/>
    </physiologicalReaction>
</comment>
<evidence type="ECO:0000256" key="14">
    <source>
        <dbReference type="RuleBase" id="RU361172"/>
    </source>
</evidence>
<dbReference type="UniPathway" id="UPA00075">
    <property type="reaction ID" value="UER00336"/>
</dbReference>
<dbReference type="GO" id="GO:0043130">
    <property type="term" value="F:ubiquitin binding"/>
    <property type="evidence" value="ECO:0007669"/>
    <property type="project" value="InterPro"/>
</dbReference>
<dbReference type="Pfam" id="PF10397">
    <property type="entry name" value="ADSL_C"/>
    <property type="match status" value="1"/>
</dbReference>
<keyword evidence="8 14" id="KW-0456">Lyase</keyword>
<dbReference type="STRING" id="523846.Mfer_0576"/>
<dbReference type="AlphaFoldDB" id="E3GYJ3"/>
<dbReference type="InterPro" id="IPR019468">
    <property type="entry name" value="AdenyloSucc_lyase_C"/>
</dbReference>
<comment type="pathway">
    <text evidence="1 14">Purine metabolism; IMP biosynthesis via de novo pathway; 5-amino-1-(5-phospho-D-ribosyl)imidazole-4-carboxamide from 5-amino-1-(5-phospho-D-ribosyl)imidazole-4-carboxylate: step 2/2.</text>
</comment>
<dbReference type="FunFam" id="1.20.200.10:FF:000008">
    <property type="entry name" value="Adenylosuccinate lyase"/>
    <property type="match status" value="1"/>
</dbReference>